<protein>
    <recommendedName>
        <fullName evidence="3">Anaphase-promoting complex subunit 13</fullName>
    </recommendedName>
</protein>
<dbReference type="EMBL" id="CAJPEX010001678">
    <property type="protein sequence ID" value="CAG0919683.1"/>
    <property type="molecule type" value="Genomic_DNA"/>
</dbReference>
<keyword evidence="2" id="KW-1185">Reference proteome</keyword>
<dbReference type="EMBL" id="OA883715">
    <property type="protein sequence ID" value="CAD7279531.1"/>
    <property type="molecule type" value="Genomic_DNA"/>
</dbReference>
<proteinExistence type="predicted"/>
<reference evidence="1" key="1">
    <citation type="submission" date="2020-11" db="EMBL/GenBank/DDBJ databases">
        <authorList>
            <person name="Tran Van P."/>
        </authorList>
    </citation>
    <scope>NUCLEOTIDE SEQUENCE</scope>
</reference>
<evidence type="ECO:0008006" key="3">
    <source>
        <dbReference type="Google" id="ProtNLM"/>
    </source>
</evidence>
<organism evidence="1">
    <name type="scientific">Notodromas monacha</name>
    <dbReference type="NCBI Taxonomy" id="399045"/>
    <lineage>
        <taxon>Eukaryota</taxon>
        <taxon>Metazoa</taxon>
        <taxon>Ecdysozoa</taxon>
        <taxon>Arthropoda</taxon>
        <taxon>Crustacea</taxon>
        <taxon>Oligostraca</taxon>
        <taxon>Ostracoda</taxon>
        <taxon>Podocopa</taxon>
        <taxon>Podocopida</taxon>
        <taxon>Cypridocopina</taxon>
        <taxon>Cypridoidea</taxon>
        <taxon>Cyprididae</taxon>
        <taxon>Notodromas</taxon>
    </lineage>
</organism>
<dbReference type="AlphaFoldDB" id="A0A7R9BS89"/>
<accession>A0A7R9BS89</accession>
<sequence>MDSQVPRDGKLLIDIVDDVWLAEKLPLGDINVPVQRSKKIVGLTMRWRGLARLASSVGPSCPPCSRILVDGFQSMGMANVTGINVFDRQTKLLQRSRAALAPDADNYDYVKVNYTSKFRFKKAGARVLCSVMFLFRCNARRAGRESVISVVNLLV</sequence>
<evidence type="ECO:0000313" key="1">
    <source>
        <dbReference type="EMBL" id="CAD7279531.1"/>
    </source>
</evidence>
<dbReference type="OrthoDB" id="16816at2759"/>
<dbReference type="Proteomes" id="UP000678499">
    <property type="component" value="Unassembled WGS sequence"/>
</dbReference>
<evidence type="ECO:0000313" key="2">
    <source>
        <dbReference type="Proteomes" id="UP000678499"/>
    </source>
</evidence>
<gene>
    <name evidence="1" type="ORF">NMOB1V02_LOCUS7202</name>
</gene>
<name>A0A7R9BS89_9CRUS</name>